<sequence length="140" mass="15955">MELFIRVFVSVLTALTSFALLLSGLFSLIVWYDDGELADLLPALGVAGMIWVFGLVLFGFSGPFFWCVFYFLLQRLKLSEFKKHFLAALLSTATVSTLQFKVVFKEDIDLENSTIFLPFILPVVVLSLVLYKRWYIKKPA</sequence>
<evidence type="ECO:0000256" key="1">
    <source>
        <dbReference type="SAM" id="Phobius"/>
    </source>
</evidence>
<organism evidence="2 3">
    <name type="scientific">Thalassolituus maritimus</name>
    <dbReference type="NCBI Taxonomy" id="484498"/>
    <lineage>
        <taxon>Bacteria</taxon>
        <taxon>Pseudomonadati</taxon>
        <taxon>Pseudomonadota</taxon>
        <taxon>Gammaproteobacteria</taxon>
        <taxon>Oceanospirillales</taxon>
        <taxon>Oceanospirillaceae</taxon>
        <taxon>Thalassolituus</taxon>
    </lineage>
</organism>
<dbReference type="Proteomes" id="UP000185639">
    <property type="component" value="Unassembled WGS sequence"/>
</dbReference>
<feature type="transmembrane region" description="Helical" evidence="1">
    <location>
        <begin position="44"/>
        <end position="73"/>
    </location>
</feature>
<keyword evidence="3" id="KW-1185">Reference proteome</keyword>
<keyword evidence="1" id="KW-0472">Membrane</keyword>
<evidence type="ECO:0000313" key="2">
    <source>
        <dbReference type="EMBL" id="SIS50422.1"/>
    </source>
</evidence>
<keyword evidence="1" id="KW-0812">Transmembrane</keyword>
<dbReference type="AlphaFoldDB" id="A0A1N7JM33"/>
<evidence type="ECO:0000313" key="3">
    <source>
        <dbReference type="Proteomes" id="UP000185639"/>
    </source>
</evidence>
<proteinExistence type="predicted"/>
<feature type="transmembrane region" description="Helical" evidence="1">
    <location>
        <begin position="7"/>
        <end position="32"/>
    </location>
</feature>
<dbReference type="STRING" id="484498.SAMN05421686_102104"/>
<keyword evidence="1" id="KW-1133">Transmembrane helix</keyword>
<dbReference type="RefSeq" id="WP_076514270.1">
    <property type="nucleotide sequence ID" value="NZ_CAJWBH010000016.1"/>
</dbReference>
<gene>
    <name evidence="2" type="ORF">SAMN05421686_102104</name>
</gene>
<feature type="transmembrane region" description="Helical" evidence="1">
    <location>
        <begin position="115"/>
        <end position="131"/>
    </location>
</feature>
<feature type="transmembrane region" description="Helical" evidence="1">
    <location>
        <begin position="85"/>
        <end position="103"/>
    </location>
</feature>
<protein>
    <submittedName>
        <fullName evidence="2">Uncharacterized protein</fullName>
    </submittedName>
</protein>
<reference evidence="3" key="1">
    <citation type="submission" date="2017-01" db="EMBL/GenBank/DDBJ databases">
        <authorList>
            <person name="Varghese N."/>
            <person name="Submissions S."/>
        </authorList>
    </citation>
    <scope>NUCLEOTIDE SEQUENCE [LARGE SCALE GENOMIC DNA]</scope>
    <source>
        <strain evidence="3">DSM 24913</strain>
    </source>
</reference>
<accession>A0A1N7JM33</accession>
<dbReference type="EMBL" id="FTOH01000002">
    <property type="protein sequence ID" value="SIS50422.1"/>
    <property type="molecule type" value="Genomic_DNA"/>
</dbReference>
<name>A0A1N7JM33_9GAMM</name>